<dbReference type="AlphaFoldDB" id="A0A8C0XHG4"/>
<sequence>MSDKDNFDHNDFDIVEESEGLDNLENTEEEAQGNLSLCAEQLNTPDHNLCPGMMEPEGETVPLLITIKKLKS</sequence>
<name>A0A8C0XHG4_CASCN</name>
<proteinExistence type="predicted"/>
<reference evidence="2" key="1">
    <citation type="submission" date="2023-09" db="UniProtKB">
        <authorList>
            <consortium name="Ensembl"/>
        </authorList>
    </citation>
    <scope>IDENTIFICATION</scope>
</reference>
<accession>A0A8C0XHG4</accession>
<feature type="region of interest" description="Disordered" evidence="1">
    <location>
        <begin position="1"/>
        <end position="22"/>
    </location>
</feature>
<dbReference type="Ensembl" id="ENSCCNT00000035095.1">
    <property type="protein sequence ID" value="ENSCCNP00000027745.1"/>
    <property type="gene ID" value="ENSCCNG00000026799.1"/>
</dbReference>
<organism evidence="2">
    <name type="scientific">Castor canadensis</name>
    <name type="common">American beaver</name>
    <dbReference type="NCBI Taxonomy" id="51338"/>
    <lineage>
        <taxon>Eukaryota</taxon>
        <taxon>Metazoa</taxon>
        <taxon>Chordata</taxon>
        <taxon>Craniata</taxon>
        <taxon>Vertebrata</taxon>
        <taxon>Euteleostomi</taxon>
        <taxon>Mammalia</taxon>
        <taxon>Eutheria</taxon>
        <taxon>Euarchontoglires</taxon>
        <taxon>Glires</taxon>
        <taxon>Rodentia</taxon>
        <taxon>Castorimorpha</taxon>
        <taxon>Castoridae</taxon>
        <taxon>Castor</taxon>
    </lineage>
</organism>
<feature type="compositionally biased region" description="Acidic residues" evidence="1">
    <location>
        <begin position="13"/>
        <end position="22"/>
    </location>
</feature>
<protein>
    <submittedName>
        <fullName evidence="2">Uncharacterized protein</fullName>
    </submittedName>
</protein>
<evidence type="ECO:0000313" key="2">
    <source>
        <dbReference type="Ensembl" id="ENSCCNP00000027745.1"/>
    </source>
</evidence>
<evidence type="ECO:0000256" key="1">
    <source>
        <dbReference type="SAM" id="MobiDB-lite"/>
    </source>
</evidence>
<feature type="compositionally biased region" description="Basic and acidic residues" evidence="1">
    <location>
        <begin position="1"/>
        <end position="12"/>
    </location>
</feature>